<protein>
    <recommendedName>
        <fullName evidence="1 8">Tyrosine--tRNA ligase</fullName>
        <ecNumber evidence="1 8">6.1.1.1</ecNumber>
    </recommendedName>
</protein>
<evidence type="ECO:0000256" key="7">
    <source>
        <dbReference type="ARBA" id="ARBA00048248"/>
    </source>
</evidence>
<dbReference type="PROSITE" id="PS50889">
    <property type="entry name" value="S4"/>
    <property type="match status" value="1"/>
</dbReference>
<dbReference type="AlphaFoldDB" id="A0A955I8W3"/>
<dbReference type="SUPFAM" id="SSF52374">
    <property type="entry name" value="Nucleotidylyl transferase"/>
    <property type="match status" value="1"/>
</dbReference>
<dbReference type="GO" id="GO:0005829">
    <property type="term" value="C:cytosol"/>
    <property type="evidence" value="ECO:0007669"/>
    <property type="project" value="TreeGrafter"/>
</dbReference>
<dbReference type="GO" id="GO:0005524">
    <property type="term" value="F:ATP binding"/>
    <property type="evidence" value="ECO:0007669"/>
    <property type="project" value="UniProtKB-KW"/>
</dbReference>
<dbReference type="Gene3D" id="3.40.50.620">
    <property type="entry name" value="HUPs"/>
    <property type="match status" value="1"/>
</dbReference>
<keyword evidence="4 10" id="KW-0067">ATP-binding</keyword>
<comment type="similarity">
    <text evidence="10">Belongs to the class-I aminoacyl-tRNA synthetase family.</text>
</comment>
<evidence type="ECO:0000256" key="4">
    <source>
        <dbReference type="ARBA" id="ARBA00022840"/>
    </source>
</evidence>
<dbReference type="GO" id="GO:0004831">
    <property type="term" value="F:tyrosine-tRNA ligase activity"/>
    <property type="evidence" value="ECO:0007669"/>
    <property type="project" value="UniProtKB-UniRule"/>
</dbReference>
<dbReference type="PANTHER" id="PTHR11766:SF1">
    <property type="entry name" value="TYROSINE--TRNA LIGASE"/>
    <property type="match status" value="1"/>
</dbReference>
<keyword evidence="2 10" id="KW-0436">Ligase</keyword>
<dbReference type="GO" id="GO:0003723">
    <property type="term" value="F:RNA binding"/>
    <property type="evidence" value="ECO:0007669"/>
    <property type="project" value="UniProtKB-KW"/>
</dbReference>
<evidence type="ECO:0000256" key="2">
    <source>
        <dbReference type="ARBA" id="ARBA00022598"/>
    </source>
</evidence>
<evidence type="ECO:0000256" key="6">
    <source>
        <dbReference type="ARBA" id="ARBA00023146"/>
    </source>
</evidence>
<evidence type="ECO:0000256" key="8">
    <source>
        <dbReference type="NCBIfam" id="TIGR00234"/>
    </source>
</evidence>
<keyword evidence="3 10" id="KW-0547">Nucleotide-binding</keyword>
<dbReference type="EC" id="6.1.1.1" evidence="1 8"/>
<dbReference type="EMBL" id="JAGQLL010000017">
    <property type="protein sequence ID" value="MCA9379902.1"/>
    <property type="molecule type" value="Genomic_DNA"/>
</dbReference>
<keyword evidence="6 10" id="KW-0030">Aminoacyl-tRNA synthetase</keyword>
<dbReference type="Pfam" id="PF00579">
    <property type="entry name" value="tRNA-synt_1b"/>
    <property type="match status" value="1"/>
</dbReference>
<dbReference type="GO" id="GO:0006437">
    <property type="term" value="P:tyrosyl-tRNA aminoacylation"/>
    <property type="evidence" value="ECO:0007669"/>
    <property type="project" value="UniProtKB-UniRule"/>
</dbReference>
<reference evidence="11" key="1">
    <citation type="submission" date="2020-04" db="EMBL/GenBank/DDBJ databases">
        <authorList>
            <person name="Zhang T."/>
        </authorList>
    </citation>
    <scope>NUCLEOTIDE SEQUENCE</scope>
    <source>
        <strain evidence="11">HKST-UBA15</strain>
    </source>
</reference>
<dbReference type="Gene3D" id="1.10.240.10">
    <property type="entry name" value="Tyrosyl-Transfer RNA Synthetase"/>
    <property type="match status" value="1"/>
</dbReference>
<evidence type="ECO:0000313" key="12">
    <source>
        <dbReference type="Proteomes" id="UP000745577"/>
    </source>
</evidence>
<evidence type="ECO:0000256" key="9">
    <source>
        <dbReference type="PROSITE-ProRule" id="PRU00182"/>
    </source>
</evidence>
<evidence type="ECO:0000256" key="10">
    <source>
        <dbReference type="RuleBase" id="RU363036"/>
    </source>
</evidence>
<dbReference type="Gene3D" id="3.10.290.10">
    <property type="entry name" value="RNA-binding S4 domain"/>
    <property type="match status" value="1"/>
</dbReference>
<evidence type="ECO:0000256" key="3">
    <source>
        <dbReference type="ARBA" id="ARBA00022741"/>
    </source>
</evidence>
<gene>
    <name evidence="11" type="ORF">KC675_01855</name>
</gene>
<dbReference type="NCBIfam" id="TIGR00234">
    <property type="entry name" value="tyrS"/>
    <property type="match status" value="1"/>
</dbReference>
<dbReference type="InterPro" id="IPR014729">
    <property type="entry name" value="Rossmann-like_a/b/a_fold"/>
</dbReference>
<accession>A0A955I8W3</accession>
<proteinExistence type="inferred from homology"/>
<dbReference type="PANTHER" id="PTHR11766">
    <property type="entry name" value="TYROSYL-TRNA SYNTHETASE"/>
    <property type="match status" value="1"/>
</dbReference>
<sequence length="407" mass="46740">MQINTDSKTIDKFLDHKIDQIYPSAEELRKRLESGERLKFYIGADATGPNLHLGHLIPILKLKELQQMGHEIIFLVGDFTARLGDPTDKSETRKLLSKEAVEENSKEYQKQIAKYIDFEGSNNPARIVFNSTWNEKLSLSDVIELASHTTVQQMLERDMFEERIKNNKPIFLHEFLYPLIQGYDSVEMGVDGEFGGRDQTFNMLMGRTLMKAYKNKDKFVLTTHFLLSADGVNKMSKSIGNCIFINDSAETKYAKVMSIPDDLIIHYYKLATNKSQEEIEVIENRLKTENDPMKIKKELAYEITQIHEGEEQAKKAEEFFTNTVQNNLAPETTDTFSVSNFTNDTPTLKEIITSTNGVESNAEAKRLIRSNAVEINGFVETDINKQFDSKDLKFLRVGKKFWIKFID</sequence>
<keyword evidence="9" id="KW-0694">RNA-binding</keyword>
<dbReference type="CDD" id="cd00805">
    <property type="entry name" value="TyrRS_core"/>
    <property type="match status" value="1"/>
</dbReference>
<keyword evidence="5 10" id="KW-0648">Protein biosynthesis</keyword>
<organism evidence="11 12">
    <name type="scientific">Candidatus Dojkabacteria bacterium</name>
    <dbReference type="NCBI Taxonomy" id="2099670"/>
    <lineage>
        <taxon>Bacteria</taxon>
        <taxon>Candidatus Dojkabacteria</taxon>
    </lineage>
</organism>
<dbReference type="InterPro" id="IPR002305">
    <property type="entry name" value="aa-tRNA-synth_Ic"/>
</dbReference>
<evidence type="ECO:0000256" key="5">
    <source>
        <dbReference type="ARBA" id="ARBA00022917"/>
    </source>
</evidence>
<dbReference type="Proteomes" id="UP000745577">
    <property type="component" value="Unassembled WGS sequence"/>
</dbReference>
<dbReference type="PRINTS" id="PR01040">
    <property type="entry name" value="TRNASYNTHTYR"/>
</dbReference>
<name>A0A955I8W3_9BACT</name>
<evidence type="ECO:0000256" key="1">
    <source>
        <dbReference type="ARBA" id="ARBA00013160"/>
    </source>
</evidence>
<dbReference type="SUPFAM" id="SSF55174">
    <property type="entry name" value="Alpha-L RNA-binding motif"/>
    <property type="match status" value="1"/>
</dbReference>
<comment type="caution">
    <text evidence="11">The sequence shown here is derived from an EMBL/GenBank/DDBJ whole genome shotgun (WGS) entry which is preliminary data.</text>
</comment>
<evidence type="ECO:0000313" key="11">
    <source>
        <dbReference type="EMBL" id="MCA9379902.1"/>
    </source>
</evidence>
<dbReference type="InterPro" id="IPR002307">
    <property type="entry name" value="Tyr-tRNA-ligase"/>
</dbReference>
<reference evidence="11" key="2">
    <citation type="journal article" date="2021" name="Microbiome">
        <title>Successional dynamics and alternative stable states in a saline activated sludge microbial community over 9 years.</title>
        <authorList>
            <person name="Wang Y."/>
            <person name="Ye J."/>
            <person name="Ju F."/>
            <person name="Liu L."/>
            <person name="Boyd J.A."/>
            <person name="Deng Y."/>
            <person name="Parks D.H."/>
            <person name="Jiang X."/>
            <person name="Yin X."/>
            <person name="Woodcroft B.J."/>
            <person name="Tyson G.W."/>
            <person name="Hugenholtz P."/>
            <person name="Polz M.F."/>
            <person name="Zhang T."/>
        </authorList>
    </citation>
    <scope>NUCLEOTIDE SEQUENCE</scope>
    <source>
        <strain evidence="11">HKST-UBA15</strain>
    </source>
</reference>
<dbReference type="InterPro" id="IPR024088">
    <property type="entry name" value="Tyr-tRNA-ligase_bac-type"/>
</dbReference>
<comment type="catalytic activity">
    <reaction evidence="7">
        <text>tRNA(Tyr) + L-tyrosine + ATP = L-tyrosyl-tRNA(Tyr) + AMP + diphosphate + H(+)</text>
        <dbReference type="Rhea" id="RHEA:10220"/>
        <dbReference type="Rhea" id="RHEA-COMP:9706"/>
        <dbReference type="Rhea" id="RHEA-COMP:9707"/>
        <dbReference type="ChEBI" id="CHEBI:15378"/>
        <dbReference type="ChEBI" id="CHEBI:30616"/>
        <dbReference type="ChEBI" id="CHEBI:33019"/>
        <dbReference type="ChEBI" id="CHEBI:58315"/>
        <dbReference type="ChEBI" id="CHEBI:78442"/>
        <dbReference type="ChEBI" id="CHEBI:78536"/>
        <dbReference type="ChEBI" id="CHEBI:456215"/>
        <dbReference type="EC" id="6.1.1.1"/>
    </reaction>
</comment>
<dbReference type="InterPro" id="IPR036986">
    <property type="entry name" value="S4_RNA-bd_sf"/>
</dbReference>